<dbReference type="SUPFAM" id="SSF103473">
    <property type="entry name" value="MFS general substrate transporter"/>
    <property type="match status" value="1"/>
</dbReference>
<feature type="transmembrane region" description="Helical" evidence="8">
    <location>
        <begin position="82"/>
        <end position="104"/>
    </location>
</feature>
<dbReference type="Pfam" id="PF07648">
    <property type="entry name" value="Kazal_2"/>
    <property type="match status" value="1"/>
</dbReference>
<name>A0ABD3Y362_SINWO</name>
<dbReference type="PANTHER" id="PTHR11388:SF160">
    <property type="entry name" value="SOLUTE CARRIER ORGANIC ANION TRANSPORTER FAMILY MEMBER"/>
    <property type="match status" value="1"/>
</dbReference>
<feature type="transmembrane region" description="Helical" evidence="8">
    <location>
        <begin position="163"/>
        <end position="188"/>
    </location>
</feature>
<evidence type="ECO:0000256" key="5">
    <source>
        <dbReference type="ARBA" id="ARBA00022989"/>
    </source>
</evidence>
<dbReference type="InterPro" id="IPR002350">
    <property type="entry name" value="Kazal_dom"/>
</dbReference>
<feature type="transmembrane region" description="Helical" evidence="8">
    <location>
        <begin position="200"/>
        <end position="228"/>
    </location>
</feature>
<dbReference type="Proteomes" id="UP001634394">
    <property type="component" value="Unassembled WGS sequence"/>
</dbReference>
<reference evidence="10 11" key="1">
    <citation type="submission" date="2024-11" db="EMBL/GenBank/DDBJ databases">
        <title>Chromosome-level genome assembly of the freshwater bivalve Anodonta woodiana.</title>
        <authorList>
            <person name="Chen X."/>
        </authorList>
    </citation>
    <scope>NUCLEOTIDE SEQUENCE [LARGE SCALE GENOMIC DNA]</scope>
    <source>
        <strain evidence="10">MN2024</strain>
        <tissue evidence="10">Gills</tissue>
    </source>
</reference>
<feature type="transmembrane region" description="Helical" evidence="8">
    <location>
        <begin position="549"/>
        <end position="570"/>
    </location>
</feature>
<dbReference type="InterPro" id="IPR036058">
    <property type="entry name" value="Kazal_dom_sf"/>
</dbReference>
<dbReference type="Pfam" id="PF03137">
    <property type="entry name" value="OATP"/>
    <property type="match status" value="1"/>
</dbReference>
<dbReference type="InterPro" id="IPR036259">
    <property type="entry name" value="MFS_trans_sf"/>
</dbReference>
<comment type="caution">
    <text evidence="10">The sequence shown here is derived from an EMBL/GenBank/DDBJ whole genome shotgun (WGS) entry which is preliminary data.</text>
</comment>
<evidence type="ECO:0000256" key="7">
    <source>
        <dbReference type="ARBA" id="ARBA00023157"/>
    </source>
</evidence>
<evidence type="ECO:0000256" key="6">
    <source>
        <dbReference type="ARBA" id="ARBA00023136"/>
    </source>
</evidence>
<evidence type="ECO:0000313" key="11">
    <source>
        <dbReference type="Proteomes" id="UP001634394"/>
    </source>
</evidence>
<dbReference type="CDD" id="cd17403">
    <property type="entry name" value="MFS_SLCO4_OATP4"/>
    <property type="match status" value="1"/>
</dbReference>
<feature type="transmembrane region" description="Helical" evidence="8">
    <location>
        <begin position="43"/>
        <end position="62"/>
    </location>
</feature>
<feature type="transmembrane region" description="Helical" evidence="8">
    <location>
        <begin position="111"/>
        <end position="132"/>
    </location>
</feature>
<keyword evidence="6 8" id="KW-0472">Membrane</keyword>
<dbReference type="InterPro" id="IPR004156">
    <property type="entry name" value="OATP"/>
</dbReference>
<dbReference type="EMBL" id="JBJQND010000001">
    <property type="protein sequence ID" value="KAL3892413.1"/>
    <property type="molecule type" value="Genomic_DNA"/>
</dbReference>
<keyword evidence="4 8" id="KW-0812">Transmembrane</keyword>
<sequence>MDTNVTDDPGGNEVNYSGPGLDVRCGYGKCKPRWLQKLNNSKLLLALLCSFTTVQGFVLNGVNNVNTSTIERRFQLPSSRVGTISSAYDFAAAIIGVLTSYYGSRRHKARWVSMSAISFGAGSFMMALPHFVTDLYKGGDIIYTTCNNNHAPEVCREDGLQNYLYVLILGQCLHGLGGAILYTVGVGLIDDSVPSTSSPLYLGILYGFALLGPGIGYIVGGQFLNIYVDFNRVDMASVRMTPADPRWVGAWWLGFVLSCGLFWIIAIPLFAFGAELPSAKSIRDTRVSQTYKDDRRLQNIIENETISIRDLPSSLYRLLRNPTYVCITLAGAAEGIITSGTATFLPKFIQNQYSLSSGYAAILTGIVVVPGAAGGNFVGGLVCKCLKLKVKGMTRVSFIGCLLTSLFFAVLFLRCEQSKMAGVNHQYSNSSDDGISLTSPCNSECSCQSELYEPVCDSAGVRYFSSCYAGCSTTVTSGKVFSNCSCVAIQPGQNVSMVTAETCQSDCSLLYVFLPVMFLVIFFTFLPSTPNDSAIMRCIHDGDRTFGMGVKWFIIRMCGSVPGPILFGAITDANCTLWSEKCGEKTSCWLYTNNTLGQNYFFLIIGVKSFSFVFFLLAHLLYVAPKSDVEHVFSDNGKQEVNIHIINGNGLVADNTGVSSDGNSVLTHPGTIETRL</sequence>
<keyword evidence="8" id="KW-0406">Ion transport</keyword>
<dbReference type="AlphaFoldDB" id="A0ABD3Y362"/>
<feature type="transmembrane region" description="Helical" evidence="8">
    <location>
        <begin position="248"/>
        <end position="273"/>
    </location>
</feature>
<accession>A0ABD3Y362</accession>
<dbReference type="PROSITE" id="PS51465">
    <property type="entry name" value="KAZAL_2"/>
    <property type="match status" value="1"/>
</dbReference>
<dbReference type="PANTHER" id="PTHR11388">
    <property type="entry name" value="ORGANIC ANION TRANSPORTER"/>
    <property type="match status" value="1"/>
</dbReference>
<proteinExistence type="inferred from homology"/>
<feature type="transmembrane region" description="Helical" evidence="8">
    <location>
        <begin position="395"/>
        <end position="413"/>
    </location>
</feature>
<gene>
    <name evidence="10" type="ORF">ACJMK2_004623</name>
</gene>
<evidence type="ECO:0000256" key="8">
    <source>
        <dbReference type="RuleBase" id="RU362056"/>
    </source>
</evidence>
<dbReference type="GO" id="GO:0006811">
    <property type="term" value="P:monoatomic ion transport"/>
    <property type="evidence" value="ECO:0007669"/>
    <property type="project" value="UniProtKB-KW"/>
</dbReference>
<evidence type="ECO:0000259" key="9">
    <source>
        <dbReference type="PROSITE" id="PS51465"/>
    </source>
</evidence>
<evidence type="ECO:0000256" key="4">
    <source>
        <dbReference type="ARBA" id="ARBA00022692"/>
    </source>
</evidence>
<dbReference type="SUPFAM" id="SSF100895">
    <property type="entry name" value="Kazal-type serine protease inhibitors"/>
    <property type="match status" value="1"/>
</dbReference>
<keyword evidence="8" id="KW-0813">Transport</keyword>
<dbReference type="Gene3D" id="1.20.1250.20">
    <property type="entry name" value="MFS general substrate transporter like domains"/>
    <property type="match status" value="1"/>
</dbReference>
<keyword evidence="5 8" id="KW-1133">Transmembrane helix</keyword>
<keyword evidence="11" id="KW-1185">Reference proteome</keyword>
<feature type="transmembrane region" description="Helical" evidence="8">
    <location>
        <begin position="357"/>
        <end position="383"/>
    </location>
</feature>
<evidence type="ECO:0000256" key="1">
    <source>
        <dbReference type="ARBA" id="ARBA00004651"/>
    </source>
</evidence>
<feature type="domain" description="Kazal-like" evidence="9">
    <location>
        <begin position="435"/>
        <end position="488"/>
    </location>
</feature>
<feature type="transmembrane region" description="Helical" evidence="8">
    <location>
        <begin position="324"/>
        <end position="345"/>
    </location>
</feature>
<evidence type="ECO:0000256" key="2">
    <source>
        <dbReference type="ARBA" id="ARBA00009657"/>
    </source>
</evidence>
<evidence type="ECO:0000313" key="10">
    <source>
        <dbReference type="EMBL" id="KAL3892413.1"/>
    </source>
</evidence>
<organism evidence="10 11">
    <name type="scientific">Sinanodonta woodiana</name>
    <name type="common">Chinese pond mussel</name>
    <name type="synonym">Anodonta woodiana</name>
    <dbReference type="NCBI Taxonomy" id="1069815"/>
    <lineage>
        <taxon>Eukaryota</taxon>
        <taxon>Metazoa</taxon>
        <taxon>Spiralia</taxon>
        <taxon>Lophotrochozoa</taxon>
        <taxon>Mollusca</taxon>
        <taxon>Bivalvia</taxon>
        <taxon>Autobranchia</taxon>
        <taxon>Heteroconchia</taxon>
        <taxon>Palaeoheterodonta</taxon>
        <taxon>Unionida</taxon>
        <taxon>Unionoidea</taxon>
        <taxon>Unionidae</taxon>
        <taxon>Unioninae</taxon>
        <taxon>Sinanodonta</taxon>
    </lineage>
</organism>
<feature type="transmembrane region" description="Helical" evidence="8">
    <location>
        <begin position="600"/>
        <end position="624"/>
    </location>
</feature>
<protein>
    <recommendedName>
        <fullName evidence="8">Solute carrier organic anion transporter family member</fullName>
    </recommendedName>
</protein>
<dbReference type="GO" id="GO:0005886">
    <property type="term" value="C:plasma membrane"/>
    <property type="evidence" value="ECO:0007669"/>
    <property type="project" value="UniProtKB-SubCell"/>
</dbReference>
<feature type="transmembrane region" description="Helical" evidence="8">
    <location>
        <begin position="509"/>
        <end position="528"/>
    </location>
</feature>
<comment type="subcellular location">
    <subcellularLocation>
        <location evidence="1 8">Cell membrane</location>
        <topology evidence="1 8">Multi-pass membrane protein</topology>
    </subcellularLocation>
</comment>
<keyword evidence="7" id="KW-1015">Disulfide bond</keyword>
<evidence type="ECO:0000256" key="3">
    <source>
        <dbReference type="ARBA" id="ARBA00022475"/>
    </source>
</evidence>
<comment type="similarity">
    <text evidence="2 8">Belongs to the organo anion transporter (TC 2.A.60) family.</text>
</comment>
<dbReference type="NCBIfam" id="TIGR00805">
    <property type="entry name" value="oat"/>
    <property type="match status" value="1"/>
</dbReference>
<keyword evidence="3" id="KW-1003">Cell membrane</keyword>